<feature type="signal peptide" evidence="1">
    <location>
        <begin position="1"/>
        <end position="24"/>
    </location>
</feature>
<protein>
    <submittedName>
        <fullName evidence="2">Alpha-glucoside transport system substrate-binding protein</fullName>
    </submittedName>
</protein>
<dbReference type="RefSeq" id="WP_306829348.1">
    <property type="nucleotide sequence ID" value="NZ_JAUSRA010000001.1"/>
</dbReference>
<keyword evidence="3" id="KW-1185">Reference proteome</keyword>
<dbReference type="Gene3D" id="3.40.190.10">
    <property type="entry name" value="Periplasmic binding protein-like II"/>
    <property type="match status" value="2"/>
</dbReference>
<proteinExistence type="predicted"/>
<dbReference type="Proteomes" id="UP001240984">
    <property type="component" value="Unassembled WGS sequence"/>
</dbReference>
<accession>A0ABT9MS47</accession>
<keyword evidence="1" id="KW-0732">Signal</keyword>
<reference evidence="2 3" key="1">
    <citation type="submission" date="2023-07" db="EMBL/GenBank/DDBJ databases">
        <title>Sequencing the genomes of 1000 actinobacteria strains.</title>
        <authorList>
            <person name="Klenk H.-P."/>
        </authorList>
    </citation>
    <scope>NUCLEOTIDE SEQUENCE [LARGE SCALE GENOMIC DNA]</scope>
    <source>
        <strain evidence="2 3">DSM 44710</strain>
    </source>
</reference>
<sequence>MRRQALTRTLAAVLICVSAVPAGCAGPRDADRAIVVLGPWLDNGAPGEDDERDPFRRLLDRYEEDHDVTIDYEGTRAIGQAVRSAVQNGTPPDIVIMPNVGDLAYYAREGISEPLGTPDGANAPALTPGGLAIDNRALWHRSADGDTRAYAVMLKTDLKSAVWYRPADLAGQDIPRTWPDFLALTATLATPGRAPLCLGMSAPSAPGWPGTDWVEDLLLHQAGPDVYQRWVSGELPWATGEVAAAWNTWTDLLRSRPVAASQPRRALLTGFGDAGDALMRGECALFHQGSFIAGTYDRFPAGDDTARPGADYAFFPTPAATTGTGKDASEVSADFAALLTDSPAAASLLRYLHSSHARDLWVTESSGAIFGPDVDPAHARYDAVGRAVATELRDGGRLCLDASDAMPAALSGAFHQAVLEQVADPAREPEPLLRELDTLSATDAVAADRLRLTCTD</sequence>
<feature type="chain" id="PRO_5046903408" evidence="1">
    <location>
        <begin position="25"/>
        <end position="456"/>
    </location>
</feature>
<evidence type="ECO:0000313" key="2">
    <source>
        <dbReference type="EMBL" id="MDP9794209.1"/>
    </source>
</evidence>
<comment type="caution">
    <text evidence="2">The sequence shown here is derived from an EMBL/GenBank/DDBJ whole genome shotgun (WGS) entry which is preliminary data.</text>
</comment>
<organism evidence="2 3">
    <name type="scientific">Catenuloplanes nepalensis</name>
    <dbReference type="NCBI Taxonomy" id="587533"/>
    <lineage>
        <taxon>Bacteria</taxon>
        <taxon>Bacillati</taxon>
        <taxon>Actinomycetota</taxon>
        <taxon>Actinomycetes</taxon>
        <taxon>Micromonosporales</taxon>
        <taxon>Micromonosporaceae</taxon>
        <taxon>Catenuloplanes</taxon>
    </lineage>
</organism>
<evidence type="ECO:0000313" key="3">
    <source>
        <dbReference type="Proteomes" id="UP001240984"/>
    </source>
</evidence>
<name>A0ABT9MS47_9ACTN</name>
<gene>
    <name evidence="2" type="ORF">J2S43_002721</name>
</gene>
<evidence type="ECO:0000256" key="1">
    <source>
        <dbReference type="SAM" id="SignalP"/>
    </source>
</evidence>
<dbReference type="EMBL" id="JAUSRA010000001">
    <property type="protein sequence ID" value="MDP9794209.1"/>
    <property type="molecule type" value="Genomic_DNA"/>
</dbReference>
<dbReference type="SUPFAM" id="SSF53850">
    <property type="entry name" value="Periplasmic binding protein-like II"/>
    <property type="match status" value="1"/>
</dbReference>
<dbReference type="InterPro" id="IPR006059">
    <property type="entry name" value="SBP"/>
</dbReference>
<dbReference type="Pfam" id="PF01547">
    <property type="entry name" value="SBP_bac_1"/>
    <property type="match status" value="1"/>
</dbReference>